<evidence type="ECO:0000313" key="2">
    <source>
        <dbReference type="EMBL" id="KAF5910190.1"/>
    </source>
</evidence>
<feature type="compositionally biased region" description="Basic and acidic residues" evidence="1">
    <location>
        <begin position="91"/>
        <end position="100"/>
    </location>
</feature>
<protein>
    <submittedName>
        <fullName evidence="2">Serine/threonine-protein phosphatase 1 regulatory subunit 10</fullName>
    </submittedName>
</protein>
<evidence type="ECO:0000313" key="3">
    <source>
        <dbReference type="Proteomes" id="UP000727407"/>
    </source>
</evidence>
<feature type="region of interest" description="Disordered" evidence="1">
    <location>
        <begin position="91"/>
        <end position="119"/>
    </location>
</feature>
<keyword evidence="3" id="KW-1185">Reference proteome</keyword>
<gene>
    <name evidence="2" type="primary">ppp1r10</name>
    <name evidence="2" type="ORF">DAT39_000240</name>
</gene>
<accession>A0A8J4XHW7</accession>
<sequence>MRRLHAVCFCTAACQAKADWLPVPGRLIQCRQTRTTPPLELKRFERELNERHDRSIATCQGLAAGSMLRITEAATVTARCAGGRCSSEQGEKELPHRLYEGKGGGRGGHTPHRKPALRTGSLSAVYHEHDKYRVGLSNPGAWTEHVAKASGSVYVQRAAASI</sequence>
<organism evidence="2 3">
    <name type="scientific">Clarias magur</name>
    <name type="common">Asian catfish</name>
    <name type="synonym">Macropteronotus magur</name>
    <dbReference type="NCBI Taxonomy" id="1594786"/>
    <lineage>
        <taxon>Eukaryota</taxon>
        <taxon>Metazoa</taxon>
        <taxon>Chordata</taxon>
        <taxon>Craniata</taxon>
        <taxon>Vertebrata</taxon>
        <taxon>Euteleostomi</taxon>
        <taxon>Actinopterygii</taxon>
        <taxon>Neopterygii</taxon>
        <taxon>Teleostei</taxon>
        <taxon>Ostariophysi</taxon>
        <taxon>Siluriformes</taxon>
        <taxon>Clariidae</taxon>
        <taxon>Clarias</taxon>
    </lineage>
</organism>
<name>A0A8J4XHW7_CLAMG</name>
<dbReference type="Proteomes" id="UP000727407">
    <property type="component" value="Unassembled WGS sequence"/>
</dbReference>
<evidence type="ECO:0000256" key="1">
    <source>
        <dbReference type="SAM" id="MobiDB-lite"/>
    </source>
</evidence>
<dbReference type="AlphaFoldDB" id="A0A8J4XHW7"/>
<reference evidence="2" key="1">
    <citation type="submission" date="2020-07" db="EMBL/GenBank/DDBJ databases">
        <title>Clarias magur genome sequencing, assembly and annotation.</title>
        <authorList>
            <person name="Kushwaha B."/>
            <person name="Kumar R."/>
            <person name="Das P."/>
            <person name="Joshi C.G."/>
            <person name="Kumar D."/>
            <person name="Nagpure N.S."/>
            <person name="Pandey M."/>
            <person name="Agarwal S."/>
            <person name="Srivastava S."/>
            <person name="Singh M."/>
            <person name="Sahoo L."/>
            <person name="Jayasankar P."/>
            <person name="Meher P.K."/>
            <person name="Koringa P.G."/>
            <person name="Iquebal M.A."/>
            <person name="Das S.P."/>
            <person name="Bit A."/>
            <person name="Patnaik S."/>
            <person name="Patel N."/>
            <person name="Shah T.M."/>
            <person name="Hinsu A."/>
            <person name="Jena J.K."/>
        </authorList>
    </citation>
    <scope>NUCLEOTIDE SEQUENCE</scope>
    <source>
        <strain evidence="2">CIFAMagur01</strain>
        <tissue evidence="2">Testis</tissue>
    </source>
</reference>
<dbReference type="OrthoDB" id="10540630at2759"/>
<proteinExistence type="predicted"/>
<dbReference type="EMBL" id="QNUK01000001">
    <property type="protein sequence ID" value="KAF5910190.1"/>
    <property type="molecule type" value="Genomic_DNA"/>
</dbReference>
<comment type="caution">
    <text evidence="2">The sequence shown here is derived from an EMBL/GenBank/DDBJ whole genome shotgun (WGS) entry which is preliminary data.</text>
</comment>